<dbReference type="RefSeq" id="WP_145943857.1">
    <property type="nucleotide sequence ID" value="NZ_CP017641.1"/>
</dbReference>
<dbReference type="Gene3D" id="3.40.30.10">
    <property type="entry name" value="Glutaredoxin"/>
    <property type="match status" value="1"/>
</dbReference>
<dbReference type="Pfam" id="PF00837">
    <property type="entry name" value="T4_deiodinase"/>
    <property type="match status" value="1"/>
</dbReference>
<dbReference type="PROSITE" id="PS51352">
    <property type="entry name" value="THIOREDOXIN_2"/>
    <property type="match status" value="1"/>
</dbReference>
<accession>A0A1P8W8W1</accession>
<sequence precursor="true">MTSLLSRFICGTALVLGCLSSSLFAQTSDSKTSAVDFVAAVSGESEASTVTGVPTPGPDLLNYTPEQIKEAYKGQSMPEAVRMYLVIAAGGRMSDSNGWFGPADNRFTWQWLADLHGSSAQKPIPKKAFKGPKDCFAILDRDGNGLISEDDLDWASDNAWVKQSYMINRIFRKIESSGDGLMTQQEWNSYFTHIANDAESIRTEQLRDAWLGKPSSSFSPGDAPRKDMLIRGLMAGEIGSLQEGPDLNAAAPDFELQRQDGTGRIRLSSLIGDKPIVLVFGNFTCGPFRSMYPTIEAVKQRHADMANFLMVYVREAHPSDGWAMKSNVRVGVEISQPKTLDERVAVAQTCAATLRTSMPLLVDDIDDSVGNAYSGMPARLYIIDQQGKVAYKSGRGPFGFKPEEMEQALMMLQMGSETR</sequence>
<dbReference type="SUPFAM" id="SSF47473">
    <property type="entry name" value="EF-hand"/>
    <property type="match status" value="1"/>
</dbReference>
<evidence type="ECO:0000313" key="4">
    <source>
        <dbReference type="Proteomes" id="UP000187735"/>
    </source>
</evidence>
<gene>
    <name evidence="3" type="ORF">Fuma_00085</name>
</gene>
<protein>
    <submittedName>
        <fullName evidence="3">Iodothyronine deiodinase</fullName>
    </submittedName>
</protein>
<feature type="domain" description="Thioredoxin" evidence="2">
    <location>
        <begin position="245"/>
        <end position="414"/>
    </location>
</feature>
<organism evidence="3 4">
    <name type="scientific">Fuerstiella marisgermanici</name>
    <dbReference type="NCBI Taxonomy" id="1891926"/>
    <lineage>
        <taxon>Bacteria</taxon>
        <taxon>Pseudomonadati</taxon>
        <taxon>Planctomycetota</taxon>
        <taxon>Planctomycetia</taxon>
        <taxon>Planctomycetales</taxon>
        <taxon>Planctomycetaceae</taxon>
        <taxon>Fuerstiella</taxon>
    </lineage>
</organism>
<reference evidence="3 4" key="1">
    <citation type="journal article" date="2016" name="Front. Microbiol.">
        <title>Fuerstia marisgermanicae gen. nov., sp. nov., an Unusual Member of the Phylum Planctomycetes from the German Wadden Sea.</title>
        <authorList>
            <person name="Kohn T."/>
            <person name="Heuer A."/>
            <person name="Jogler M."/>
            <person name="Vollmers J."/>
            <person name="Boedeker C."/>
            <person name="Bunk B."/>
            <person name="Rast P."/>
            <person name="Borchert D."/>
            <person name="Glockner I."/>
            <person name="Freese H.M."/>
            <person name="Klenk H.P."/>
            <person name="Overmann J."/>
            <person name="Kaster A.K."/>
            <person name="Rohde M."/>
            <person name="Wiegand S."/>
            <person name="Jogler C."/>
        </authorList>
    </citation>
    <scope>NUCLEOTIDE SEQUENCE [LARGE SCALE GENOMIC DNA]</scope>
    <source>
        <strain evidence="3 4">NH11</strain>
    </source>
</reference>
<proteinExistence type="predicted"/>
<dbReference type="AlphaFoldDB" id="A0A1P8W8W1"/>
<dbReference type="InterPro" id="IPR013766">
    <property type="entry name" value="Thioredoxin_domain"/>
</dbReference>
<dbReference type="SUPFAM" id="SSF52833">
    <property type="entry name" value="Thioredoxin-like"/>
    <property type="match status" value="1"/>
</dbReference>
<name>A0A1P8W8W1_9PLAN</name>
<feature type="signal peptide" evidence="1">
    <location>
        <begin position="1"/>
        <end position="25"/>
    </location>
</feature>
<dbReference type="GO" id="GO:0042403">
    <property type="term" value="P:thyroid hormone metabolic process"/>
    <property type="evidence" value="ECO:0007669"/>
    <property type="project" value="TreeGrafter"/>
</dbReference>
<dbReference type="NCBIfam" id="NF038285">
    <property type="entry name" value="deiodinase_rel"/>
    <property type="match status" value="1"/>
</dbReference>
<keyword evidence="1" id="KW-0732">Signal</keyword>
<dbReference type="KEGG" id="fmr:Fuma_00085"/>
<dbReference type="EMBL" id="CP017641">
    <property type="protein sequence ID" value="APZ90506.1"/>
    <property type="molecule type" value="Genomic_DNA"/>
</dbReference>
<dbReference type="InterPro" id="IPR011992">
    <property type="entry name" value="EF-hand-dom_pair"/>
</dbReference>
<dbReference type="STRING" id="1891926.Fuma_00085"/>
<dbReference type="OrthoDB" id="213507at2"/>
<feature type="chain" id="PRO_5012003883" evidence="1">
    <location>
        <begin position="26"/>
        <end position="419"/>
    </location>
</feature>
<dbReference type="PANTHER" id="PTHR11781">
    <property type="entry name" value="IODOTHYRONINE DEIODINASE"/>
    <property type="match status" value="1"/>
</dbReference>
<evidence type="ECO:0000259" key="2">
    <source>
        <dbReference type="PROSITE" id="PS51352"/>
    </source>
</evidence>
<evidence type="ECO:0000313" key="3">
    <source>
        <dbReference type="EMBL" id="APZ90506.1"/>
    </source>
</evidence>
<dbReference type="GO" id="GO:0004800">
    <property type="term" value="F:thyroxine 5'-deiodinase activity"/>
    <property type="evidence" value="ECO:0007669"/>
    <property type="project" value="InterPro"/>
</dbReference>
<dbReference type="Gene3D" id="1.10.238.10">
    <property type="entry name" value="EF-hand"/>
    <property type="match status" value="1"/>
</dbReference>
<dbReference type="Proteomes" id="UP000187735">
    <property type="component" value="Chromosome"/>
</dbReference>
<dbReference type="InterPro" id="IPR036249">
    <property type="entry name" value="Thioredoxin-like_sf"/>
</dbReference>
<dbReference type="PROSITE" id="PS51257">
    <property type="entry name" value="PROKAR_LIPOPROTEIN"/>
    <property type="match status" value="1"/>
</dbReference>
<keyword evidence="4" id="KW-1185">Reference proteome</keyword>
<evidence type="ECO:0000256" key="1">
    <source>
        <dbReference type="SAM" id="SignalP"/>
    </source>
</evidence>
<dbReference type="InterPro" id="IPR018247">
    <property type="entry name" value="EF_Hand_1_Ca_BS"/>
</dbReference>
<dbReference type="InterPro" id="IPR000643">
    <property type="entry name" value="Iodothyronine_deiodinase"/>
</dbReference>
<dbReference type="PROSITE" id="PS00018">
    <property type="entry name" value="EF_HAND_1"/>
    <property type="match status" value="1"/>
</dbReference>
<dbReference type="PANTHER" id="PTHR11781:SF22">
    <property type="entry name" value="TYPE I IODOTHYRONINE DEIODINASE"/>
    <property type="match status" value="1"/>
</dbReference>